<dbReference type="SUPFAM" id="SSF52833">
    <property type="entry name" value="Thioredoxin-like"/>
    <property type="match status" value="1"/>
</dbReference>
<comment type="caution">
    <text evidence="1">The sequence shown here is derived from an EMBL/GenBank/DDBJ whole genome shotgun (WGS) entry which is preliminary data.</text>
</comment>
<dbReference type="Gene3D" id="3.40.30.10">
    <property type="entry name" value="Glutaredoxin"/>
    <property type="match status" value="1"/>
</dbReference>
<dbReference type="Proteomes" id="UP000230886">
    <property type="component" value="Unassembled WGS sequence"/>
</dbReference>
<proteinExistence type="predicted"/>
<accession>A0A2A5J9B9</accession>
<reference evidence="1 2" key="1">
    <citation type="submission" date="2017-07" db="EMBL/GenBank/DDBJ databases">
        <title>Draft sequence of Rhodococcus enclensis 23b-28.</title>
        <authorList>
            <person name="Besaury L."/>
            <person name="Sancelme M."/>
            <person name="Amato P."/>
            <person name="Lallement A."/>
            <person name="Delort A.-M."/>
        </authorList>
    </citation>
    <scope>NUCLEOTIDE SEQUENCE [LARGE SCALE GENOMIC DNA]</scope>
    <source>
        <strain evidence="1 2">23b-28</strain>
    </source>
</reference>
<dbReference type="PANTHER" id="PTHR13887:SF41">
    <property type="entry name" value="THIOREDOXIN SUPERFAMILY PROTEIN"/>
    <property type="match status" value="1"/>
</dbReference>
<dbReference type="Pfam" id="PF01323">
    <property type="entry name" value="DSBA"/>
    <property type="match status" value="1"/>
</dbReference>
<dbReference type="GO" id="GO:0016491">
    <property type="term" value="F:oxidoreductase activity"/>
    <property type="evidence" value="ECO:0007669"/>
    <property type="project" value="InterPro"/>
</dbReference>
<dbReference type="AlphaFoldDB" id="A0A1X0M3U6"/>
<dbReference type="PANTHER" id="PTHR13887">
    <property type="entry name" value="GLUTATHIONE S-TRANSFERASE KAPPA"/>
    <property type="match status" value="1"/>
</dbReference>
<organism evidence="1 2">
    <name type="scientific">Rhodococcus qingshengii</name>
    <dbReference type="NCBI Taxonomy" id="334542"/>
    <lineage>
        <taxon>Bacteria</taxon>
        <taxon>Bacillati</taxon>
        <taxon>Actinomycetota</taxon>
        <taxon>Actinomycetes</taxon>
        <taxon>Mycobacteriales</taxon>
        <taxon>Nocardiaceae</taxon>
        <taxon>Rhodococcus</taxon>
        <taxon>Rhodococcus erythropolis group</taxon>
    </lineage>
</organism>
<gene>
    <name evidence="1" type="ORF">CHR55_16475</name>
</gene>
<dbReference type="CDD" id="cd03024">
    <property type="entry name" value="DsbA_FrnE"/>
    <property type="match status" value="1"/>
</dbReference>
<dbReference type="InterPro" id="IPR036249">
    <property type="entry name" value="Thioredoxin-like_sf"/>
</dbReference>
<evidence type="ECO:0000313" key="2">
    <source>
        <dbReference type="Proteomes" id="UP000230886"/>
    </source>
</evidence>
<sequence length="219" mass="24100">MTDQIVIDQDVTIEVWSDVACPWCYIGKTRFLSALDRFENKDRVNVIWRSYQLAPETPVGEGRTELDALVEMKGMAPEQVRQMFAHVSATAAEVGLTLDFDTVIAANTFDAHRLLHLAGERQNELLEALFKAHFSDGKVIDDREVLVELAVSVGLDADVVREQLGSDAAAEAVREDLSMARQLQVSGVPFFVANRAVAVSGAQPEEVFLQLLTQASEPA</sequence>
<name>A0A1X0M3U6_RHOSG</name>
<dbReference type="EMBL" id="NOVD01000010">
    <property type="protein sequence ID" value="PCK26194.1"/>
    <property type="molecule type" value="Genomic_DNA"/>
</dbReference>
<protein>
    <submittedName>
        <fullName evidence="1">DsbA family oxidoreductase</fullName>
    </submittedName>
</protein>
<dbReference type="KEGG" id="rqi:C1M55_03660"/>
<evidence type="ECO:0000313" key="1">
    <source>
        <dbReference type="EMBL" id="PCK26194.1"/>
    </source>
</evidence>
<accession>A0A1X0M3U6</accession>
<dbReference type="InterPro" id="IPR001853">
    <property type="entry name" value="DSBA-like_thioredoxin_dom"/>
</dbReference>